<dbReference type="EMBL" id="JBHRTF010000006">
    <property type="protein sequence ID" value="MFC3116883.1"/>
    <property type="molecule type" value="Genomic_DNA"/>
</dbReference>
<dbReference type="PANTHER" id="PTHR43780:SF2">
    <property type="entry name" value="1-AMINOCYCLOPROPANE-1-CARBOXYLATE DEAMINASE-RELATED"/>
    <property type="match status" value="1"/>
</dbReference>
<dbReference type="PIRSF" id="PIRSF006278">
    <property type="entry name" value="ACCD_DCysDesulf"/>
    <property type="match status" value="1"/>
</dbReference>
<feature type="domain" description="Tryptophan synthase beta chain-like PALP" evidence="4">
    <location>
        <begin position="28"/>
        <end position="311"/>
    </location>
</feature>
<dbReference type="InterPro" id="IPR027278">
    <property type="entry name" value="ACCD_DCysDesulf"/>
</dbReference>
<gene>
    <name evidence="5" type="ORF">ACFODX_15045</name>
</gene>
<dbReference type="SUPFAM" id="SSF53686">
    <property type="entry name" value="Tryptophan synthase beta subunit-like PLP-dependent enzymes"/>
    <property type="match status" value="1"/>
</dbReference>
<comment type="similarity">
    <text evidence="2">Belongs to the ACC deaminase/D-cysteine desulfhydrase family.</text>
</comment>
<evidence type="ECO:0000256" key="1">
    <source>
        <dbReference type="ARBA" id="ARBA00001933"/>
    </source>
</evidence>
<dbReference type="InterPro" id="IPR001926">
    <property type="entry name" value="TrpB-like_PALP"/>
</dbReference>
<evidence type="ECO:0000313" key="6">
    <source>
        <dbReference type="Proteomes" id="UP001595555"/>
    </source>
</evidence>
<organism evidence="5 6">
    <name type="scientific">Cellvibrio fontiphilus</name>
    <dbReference type="NCBI Taxonomy" id="1815559"/>
    <lineage>
        <taxon>Bacteria</taxon>
        <taxon>Pseudomonadati</taxon>
        <taxon>Pseudomonadota</taxon>
        <taxon>Gammaproteobacteria</taxon>
        <taxon>Cellvibrionales</taxon>
        <taxon>Cellvibrionaceae</taxon>
        <taxon>Cellvibrio</taxon>
    </lineage>
</organism>
<sequence length="322" mass="35539">MQRVWCQVVIDTAQELLKTALAVPLQEVKTRELSQQGIELWVRRDDLLDAELSGNKFYKLFFNLQSARTKGYTQLISFGGAYSNHLHALAAAANRYGLRALGVIRGERPVKLSPTLIDAEAWGMKLIFISRTEYDRKTQADWLSELQACYGVSYLIPEGGANLEGARGMQLLGQALELQMQGDYTAACIAVGTGTSLAGLAAGIDQQKAAIGFSVLKGEGSLGLDIASTYRQLSVTRSIAADNWRLISGFHAGGYAKKPSGELFEFWRRFERETAIRLDPVYTIKMFWGIHSLAQQGYWPRGSRLVAIHSGGLQGRRGFICP</sequence>
<accession>A0ABV7FJS1</accession>
<evidence type="ECO:0000256" key="3">
    <source>
        <dbReference type="ARBA" id="ARBA00022898"/>
    </source>
</evidence>
<dbReference type="Gene3D" id="3.40.50.1100">
    <property type="match status" value="2"/>
</dbReference>
<keyword evidence="3" id="KW-0663">Pyridoxal phosphate</keyword>
<dbReference type="Proteomes" id="UP001595555">
    <property type="component" value="Unassembled WGS sequence"/>
</dbReference>
<evidence type="ECO:0000259" key="4">
    <source>
        <dbReference type="Pfam" id="PF00291"/>
    </source>
</evidence>
<proteinExistence type="inferred from homology"/>
<reference evidence="6" key="1">
    <citation type="journal article" date="2019" name="Int. J. Syst. Evol. Microbiol.">
        <title>The Global Catalogue of Microorganisms (GCM) 10K type strain sequencing project: providing services to taxonomists for standard genome sequencing and annotation.</title>
        <authorList>
            <consortium name="The Broad Institute Genomics Platform"/>
            <consortium name="The Broad Institute Genome Sequencing Center for Infectious Disease"/>
            <person name="Wu L."/>
            <person name="Ma J."/>
        </authorList>
    </citation>
    <scope>NUCLEOTIDE SEQUENCE [LARGE SCALE GENOMIC DNA]</scope>
    <source>
        <strain evidence="6">KCTC 52237</strain>
    </source>
</reference>
<dbReference type="InterPro" id="IPR036052">
    <property type="entry name" value="TrpB-like_PALP_sf"/>
</dbReference>
<comment type="caution">
    <text evidence="5">The sequence shown here is derived from an EMBL/GenBank/DDBJ whole genome shotgun (WGS) entry which is preliminary data.</text>
</comment>
<dbReference type="PANTHER" id="PTHR43780">
    <property type="entry name" value="1-AMINOCYCLOPROPANE-1-CARBOXYLATE DEAMINASE-RELATED"/>
    <property type="match status" value="1"/>
</dbReference>
<evidence type="ECO:0000313" key="5">
    <source>
        <dbReference type="EMBL" id="MFC3116883.1"/>
    </source>
</evidence>
<dbReference type="RefSeq" id="WP_378120615.1">
    <property type="nucleotide sequence ID" value="NZ_JBHRTF010000006.1"/>
</dbReference>
<dbReference type="Pfam" id="PF00291">
    <property type="entry name" value="PALP"/>
    <property type="match status" value="1"/>
</dbReference>
<keyword evidence="6" id="KW-1185">Reference proteome</keyword>
<protein>
    <submittedName>
        <fullName evidence="5">1-aminocyclopropane-1-carboxylate deaminase/D-cysteine desulfhydrase</fullName>
    </submittedName>
</protein>
<comment type="cofactor">
    <cofactor evidence="1">
        <name>pyridoxal 5'-phosphate</name>
        <dbReference type="ChEBI" id="CHEBI:597326"/>
    </cofactor>
</comment>
<evidence type="ECO:0000256" key="2">
    <source>
        <dbReference type="ARBA" id="ARBA00008639"/>
    </source>
</evidence>
<name>A0ABV7FJS1_9GAMM</name>